<keyword evidence="2" id="KW-0238">DNA-binding</keyword>
<evidence type="ECO:0000256" key="4">
    <source>
        <dbReference type="SAM" id="MobiDB-lite"/>
    </source>
</evidence>
<dbReference type="Gene3D" id="1.20.120.530">
    <property type="entry name" value="GntR ligand-binding domain-like"/>
    <property type="match status" value="1"/>
</dbReference>
<sequence>MFARPPRRGPSPVASEPDIAAPTPSSADLSSANLPAADQSSVRPLARPVRLAGEVYEILLKRLMALDIEPGDRIGVDALVRELEVSQTPIREALSRLETQGLVVKVHLSGYRAAPQLTRKQFADLSELRLLLEPAAAAKATLLMSDAERDAIGAIADGMGRRFSTDTQVAYNRFAEEDTRFHAAIAKASRNELFHDILVRQAVHVRLFRLRLFSQVTTDALVEHARIMEAFHARDPDAVAAAMRTHLENAYARFAVIYDS</sequence>
<keyword evidence="1" id="KW-0805">Transcription regulation</keyword>
<dbReference type="GO" id="GO:0003677">
    <property type="term" value="F:DNA binding"/>
    <property type="evidence" value="ECO:0007669"/>
    <property type="project" value="UniProtKB-KW"/>
</dbReference>
<accession>A0A7Y7IXB2</accession>
<dbReference type="AlphaFoldDB" id="A0A7Y7IXB2"/>
<name>A0A7Y7IXB2_9PROT</name>
<dbReference type="Proteomes" id="UP000534870">
    <property type="component" value="Unassembled WGS sequence"/>
</dbReference>
<dbReference type="InterPro" id="IPR000524">
    <property type="entry name" value="Tscrpt_reg_HTH_GntR"/>
</dbReference>
<dbReference type="SUPFAM" id="SSF46785">
    <property type="entry name" value="Winged helix' DNA-binding domain"/>
    <property type="match status" value="1"/>
</dbReference>
<feature type="domain" description="HTH gntR-type" evidence="5">
    <location>
        <begin position="49"/>
        <end position="116"/>
    </location>
</feature>
<organism evidence="6 7">
    <name type="scientific">Nguyenibacter vanlangensis</name>
    <dbReference type="NCBI Taxonomy" id="1216886"/>
    <lineage>
        <taxon>Bacteria</taxon>
        <taxon>Pseudomonadati</taxon>
        <taxon>Pseudomonadota</taxon>
        <taxon>Alphaproteobacteria</taxon>
        <taxon>Acetobacterales</taxon>
        <taxon>Acetobacteraceae</taxon>
        <taxon>Nguyenibacter</taxon>
    </lineage>
</organism>
<dbReference type="SMART" id="SM00895">
    <property type="entry name" value="FCD"/>
    <property type="match status" value="1"/>
</dbReference>
<feature type="region of interest" description="Disordered" evidence="4">
    <location>
        <begin position="1"/>
        <end position="37"/>
    </location>
</feature>
<dbReference type="Pfam" id="PF07729">
    <property type="entry name" value="FCD"/>
    <property type="match status" value="1"/>
</dbReference>
<evidence type="ECO:0000256" key="3">
    <source>
        <dbReference type="ARBA" id="ARBA00023163"/>
    </source>
</evidence>
<dbReference type="PANTHER" id="PTHR43537:SF5">
    <property type="entry name" value="UXU OPERON TRANSCRIPTIONAL REGULATOR"/>
    <property type="match status" value="1"/>
</dbReference>
<dbReference type="InterPro" id="IPR011711">
    <property type="entry name" value="GntR_C"/>
</dbReference>
<dbReference type="InterPro" id="IPR036388">
    <property type="entry name" value="WH-like_DNA-bd_sf"/>
</dbReference>
<dbReference type="SUPFAM" id="SSF48008">
    <property type="entry name" value="GntR ligand-binding domain-like"/>
    <property type="match status" value="1"/>
</dbReference>
<keyword evidence="3" id="KW-0804">Transcription</keyword>
<dbReference type="PROSITE" id="PS50949">
    <property type="entry name" value="HTH_GNTR"/>
    <property type="match status" value="1"/>
</dbReference>
<comment type="caution">
    <text evidence="6">The sequence shown here is derived from an EMBL/GenBank/DDBJ whole genome shotgun (WGS) entry which is preliminary data.</text>
</comment>
<dbReference type="RefSeq" id="WP_176640705.1">
    <property type="nucleotide sequence ID" value="NZ_JABXXP010000325.1"/>
</dbReference>
<feature type="compositionally biased region" description="Polar residues" evidence="4">
    <location>
        <begin position="23"/>
        <end position="37"/>
    </location>
</feature>
<evidence type="ECO:0000256" key="2">
    <source>
        <dbReference type="ARBA" id="ARBA00023125"/>
    </source>
</evidence>
<proteinExistence type="predicted"/>
<evidence type="ECO:0000259" key="5">
    <source>
        <dbReference type="PROSITE" id="PS50949"/>
    </source>
</evidence>
<reference evidence="6 7" key="1">
    <citation type="submission" date="2020-06" db="EMBL/GenBank/DDBJ databases">
        <title>Description of novel acetic acid bacteria.</title>
        <authorList>
            <person name="Sombolestani A."/>
        </authorList>
    </citation>
    <scope>NUCLEOTIDE SEQUENCE [LARGE SCALE GENOMIC DNA]</scope>
    <source>
        <strain evidence="6 7">LMG 31431</strain>
    </source>
</reference>
<dbReference type="EMBL" id="JABXXP010000325">
    <property type="protein sequence ID" value="NVN12064.1"/>
    <property type="molecule type" value="Genomic_DNA"/>
</dbReference>
<dbReference type="Pfam" id="PF00392">
    <property type="entry name" value="GntR"/>
    <property type="match status" value="1"/>
</dbReference>
<evidence type="ECO:0000313" key="7">
    <source>
        <dbReference type="Proteomes" id="UP000534870"/>
    </source>
</evidence>
<evidence type="ECO:0000313" key="6">
    <source>
        <dbReference type="EMBL" id="NVN12064.1"/>
    </source>
</evidence>
<dbReference type="InterPro" id="IPR008920">
    <property type="entry name" value="TF_FadR/GntR_C"/>
</dbReference>
<dbReference type="GO" id="GO:0003700">
    <property type="term" value="F:DNA-binding transcription factor activity"/>
    <property type="evidence" value="ECO:0007669"/>
    <property type="project" value="InterPro"/>
</dbReference>
<gene>
    <name evidence="6" type="ORF">HUK84_13200</name>
</gene>
<dbReference type="Gene3D" id="1.10.10.10">
    <property type="entry name" value="Winged helix-like DNA-binding domain superfamily/Winged helix DNA-binding domain"/>
    <property type="match status" value="1"/>
</dbReference>
<dbReference type="InterPro" id="IPR036390">
    <property type="entry name" value="WH_DNA-bd_sf"/>
</dbReference>
<evidence type="ECO:0000256" key="1">
    <source>
        <dbReference type="ARBA" id="ARBA00023015"/>
    </source>
</evidence>
<dbReference type="PANTHER" id="PTHR43537">
    <property type="entry name" value="TRANSCRIPTIONAL REGULATOR, GNTR FAMILY"/>
    <property type="match status" value="1"/>
</dbReference>
<protein>
    <submittedName>
        <fullName evidence="6">GntR family transcriptional regulator</fullName>
    </submittedName>
</protein>
<dbReference type="SMART" id="SM00345">
    <property type="entry name" value="HTH_GNTR"/>
    <property type="match status" value="1"/>
</dbReference>